<evidence type="ECO:0000313" key="1">
    <source>
        <dbReference type="EMBL" id="GAB1301860.1"/>
    </source>
</evidence>
<dbReference type="EMBL" id="BAAFST010000018">
    <property type="protein sequence ID" value="GAB1301860.1"/>
    <property type="molecule type" value="Genomic_DNA"/>
</dbReference>
<reference evidence="1 2" key="1">
    <citation type="submission" date="2024-08" db="EMBL/GenBank/DDBJ databases">
        <title>The draft genome of Apodemus speciosus.</title>
        <authorList>
            <person name="Nabeshima K."/>
            <person name="Suzuki S."/>
            <person name="Onuma M."/>
        </authorList>
    </citation>
    <scope>NUCLEOTIDE SEQUENCE [LARGE SCALE GENOMIC DNA]</scope>
    <source>
        <strain evidence="1">IB14-021</strain>
    </source>
</reference>
<organism evidence="1 2">
    <name type="scientific">Apodemus speciosus</name>
    <name type="common">Large Japanese field mouse</name>
    <dbReference type="NCBI Taxonomy" id="105296"/>
    <lineage>
        <taxon>Eukaryota</taxon>
        <taxon>Metazoa</taxon>
        <taxon>Chordata</taxon>
        <taxon>Craniata</taxon>
        <taxon>Vertebrata</taxon>
        <taxon>Euteleostomi</taxon>
        <taxon>Mammalia</taxon>
        <taxon>Eutheria</taxon>
        <taxon>Euarchontoglires</taxon>
        <taxon>Glires</taxon>
        <taxon>Rodentia</taxon>
        <taxon>Myomorpha</taxon>
        <taxon>Muroidea</taxon>
        <taxon>Muridae</taxon>
        <taxon>Murinae</taxon>
        <taxon>Apodemus</taxon>
    </lineage>
</organism>
<keyword evidence="2" id="KW-1185">Reference proteome</keyword>
<evidence type="ECO:0000313" key="2">
    <source>
        <dbReference type="Proteomes" id="UP001623349"/>
    </source>
</evidence>
<dbReference type="Proteomes" id="UP001623349">
    <property type="component" value="Unassembled WGS sequence"/>
</dbReference>
<name>A0ABQ0FRJ5_APOSI</name>
<gene>
    <name evidence="1" type="ORF">APTSU1_001709800</name>
</gene>
<protein>
    <submittedName>
        <fullName evidence="1">Methyl-CpG-binding domain protein 1</fullName>
    </submittedName>
</protein>
<sequence length="64" mass="6990">MKKLVSLEASGLGLEKLEEEPREIVAAEGLAVGLAVSPDQGLHKLLAVNENEYFTELQLKEEVL</sequence>
<proteinExistence type="predicted"/>
<accession>A0ABQ0FRJ5</accession>
<comment type="caution">
    <text evidence="1">The sequence shown here is derived from an EMBL/GenBank/DDBJ whole genome shotgun (WGS) entry which is preliminary data.</text>
</comment>